<dbReference type="InterPro" id="IPR050784">
    <property type="entry name" value="IAP"/>
</dbReference>
<dbReference type="GO" id="GO:0043066">
    <property type="term" value="P:negative regulation of apoptotic process"/>
    <property type="evidence" value="ECO:0007669"/>
    <property type="project" value="TreeGrafter"/>
</dbReference>
<evidence type="ECO:0000313" key="3">
    <source>
        <dbReference type="Proteomes" id="UP001347796"/>
    </source>
</evidence>
<dbReference type="GO" id="GO:0061630">
    <property type="term" value="F:ubiquitin protein ligase activity"/>
    <property type="evidence" value="ECO:0007669"/>
    <property type="project" value="TreeGrafter"/>
</dbReference>
<gene>
    <name evidence="2" type="ORF">SNE40_001464</name>
</gene>
<feature type="region of interest" description="Disordered" evidence="1">
    <location>
        <begin position="123"/>
        <end position="153"/>
    </location>
</feature>
<reference evidence="2 3" key="1">
    <citation type="submission" date="2024-01" db="EMBL/GenBank/DDBJ databases">
        <title>The genome of the rayed Mediterranean limpet Patella caerulea (Linnaeus, 1758).</title>
        <authorList>
            <person name="Anh-Thu Weber A."/>
            <person name="Halstead-Nussloch G."/>
        </authorList>
    </citation>
    <scope>NUCLEOTIDE SEQUENCE [LARGE SCALE GENOMIC DNA]</scope>
    <source>
        <strain evidence="2">AATW-2023a</strain>
        <tissue evidence="2">Whole specimen</tissue>
    </source>
</reference>
<dbReference type="GO" id="GO:0031398">
    <property type="term" value="P:positive regulation of protein ubiquitination"/>
    <property type="evidence" value="ECO:0007669"/>
    <property type="project" value="TreeGrafter"/>
</dbReference>
<organism evidence="2 3">
    <name type="scientific">Patella caerulea</name>
    <name type="common">Rayed Mediterranean limpet</name>
    <dbReference type="NCBI Taxonomy" id="87958"/>
    <lineage>
        <taxon>Eukaryota</taxon>
        <taxon>Metazoa</taxon>
        <taxon>Spiralia</taxon>
        <taxon>Lophotrochozoa</taxon>
        <taxon>Mollusca</taxon>
        <taxon>Gastropoda</taxon>
        <taxon>Patellogastropoda</taxon>
        <taxon>Patelloidea</taxon>
        <taxon>Patellidae</taxon>
        <taxon>Patella</taxon>
    </lineage>
</organism>
<dbReference type="Gene3D" id="1.10.1170.10">
    <property type="entry name" value="Inhibitor Of Apoptosis Protein (2mihbC-IAP-1), Chain A"/>
    <property type="match status" value="1"/>
</dbReference>
<protein>
    <submittedName>
        <fullName evidence="2">Uncharacterized protein</fullName>
    </submittedName>
</protein>
<dbReference type="PROSITE" id="PS01282">
    <property type="entry name" value="BIR_REPEAT_1"/>
    <property type="match status" value="1"/>
</dbReference>
<dbReference type="PANTHER" id="PTHR10044:SF180">
    <property type="match status" value="1"/>
</dbReference>
<dbReference type="SUPFAM" id="SSF57924">
    <property type="entry name" value="Inhibitor of apoptosis (IAP) repeat"/>
    <property type="match status" value="1"/>
</dbReference>
<comment type="caution">
    <text evidence="2">The sequence shown here is derived from an EMBL/GenBank/DDBJ whole genome shotgun (WGS) entry which is preliminary data.</text>
</comment>
<accession>A0AAN8KJD8</accession>
<keyword evidence="3" id="KW-1185">Reference proteome</keyword>
<evidence type="ECO:0000313" key="2">
    <source>
        <dbReference type="EMBL" id="KAK6196193.1"/>
    </source>
</evidence>
<dbReference type="InterPro" id="IPR001370">
    <property type="entry name" value="BIR_rpt"/>
</dbReference>
<dbReference type="PANTHER" id="PTHR10044">
    <property type="entry name" value="INHIBITOR OF APOPTOSIS"/>
    <property type="match status" value="1"/>
</dbReference>
<proteinExistence type="predicted"/>
<dbReference type="GO" id="GO:0005634">
    <property type="term" value="C:nucleus"/>
    <property type="evidence" value="ECO:0007669"/>
    <property type="project" value="TreeGrafter"/>
</dbReference>
<dbReference type="GO" id="GO:0051726">
    <property type="term" value="P:regulation of cell cycle"/>
    <property type="evidence" value="ECO:0007669"/>
    <property type="project" value="TreeGrafter"/>
</dbReference>
<dbReference type="Proteomes" id="UP001347796">
    <property type="component" value="Unassembled WGS sequence"/>
</dbReference>
<dbReference type="PROSITE" id="PS50143">
    <property type="entry name" value="BIR_REPEAT_2"/>
    <property type="match status" value="1"/>
</dbReference>
<feature type="compositionally biased region" description="Polar residues" evidence="1">
    <location>
        <begin position="123"/>
        <end position="140"/>
    </location>
</feature>
<name>A0AAN8KJD8_PATCE</name>
<dbReference type="CDD" id="cd00022">
    <property type="entry name" value="BIR"/>
    <property type="match status" value="1"/>
</dbReference>
<dbReference type="EMBL" id="JAZGQO010000001">
    <property type="protein sequence ID" value="KAK6196193.1"/>
    <property type="molecule type" value="Genomic_DNA"/>
</dbReference>
<dbReference type="GO" id="GO:0005737">
    <property type="term" value="C:cytoplasm"/>
    <property type="evidence" value="ECO:0007669"/>
    <property type="project" value="TreeGrafter"/>
</dbReference>
<dbReference type="GO" id="GO:0043027">
    <property type="term" value="F:cysteine-type endopeptidase inhibitor activity involved in apoptotic process"/>
    <property type="evidence" value="ECO:0007669"/>
    <property type="project" value="TreeGrafter"/>
</dbReference>
<dbReference type="Pfam" id="PF00653">
    <property type="entry name" value="BIR"/>
    <property type="match status" value="1"/>
</dbReference>
<sequence>MKLNWIKSFISEKERLETFLWWPLTHSARPYEFVQAGFYYSGDRDNVICAFCNGELSNWKPTDKPMEEHRRTFPDCIFVKDSMRSIQNGASPIVNKSAYYRQPVSNTAKSHVATMVQSSPVCNPPSLNRSTETQQSTVETNSKHIYLHPMDKP</sequence>
<evidence type="ECO:0000256" key="1">
    <source>
        <dbReference type="SAM" id="MobiDB-lite"/>
    </source>
</evidence>
<dbReference type="AlphaFoldDB" id="A0AAN8KJD8"/>
<dbReference type="SMART" id="SM00238">
    <property type="entry name" value="BIR"/>
    <property type="match status" value="1"/>
</dbReference>